<dbReference type="Proteomes" id="UP000717696">
    <property type="component" value="Unassembled WGS sequence"/>
</dbReference>
<comment type="caution">
    <text evidence="1">The sequence shown here is derived from an EMBL/GenBank/DDBJ whole genome shotgun (WGS) entry which is preliminary data.</text>
</comment>
<protein>
    <submittedName>
        <fullName evidence="1">Uncharacterized protein</fullName>
    </submittedName>
</protein>
<organism evidence="1 2">
    <name type="scientific">Dactylonectria estremocensis</name>
    <dbReference type="NCBI Taxonomy" id="1079267"/>
    <lineage>
        <taxon>Eukaryota</taxon>
        <taxon>Fungi</taxon>
        <taxon>Dikarya</taxon>
        <taxon>Ascomycota</taxon>
        <taxon>Pezizomycotina</taxon>
        <taxon>Sordariomycetes</taxon>
        <taxon>Hypocreomycetidae</taxon>
        <taxon>Hypocreales</taxon>
        <taxon>Nectriaceae</taxon>
        <taxon>Dactylonectria</taxon>
    </lineage>
</organism>
<gene>
    <name evidence="1" type="ORF">B0J13DRAFT_422463</name>
</gene>
<feature type="non-terminal residue" evidence="1">
    <location>
        <position position="183"/>
    </location>
</feature>
<sequence>RVGWAAHLSGWDPDRLRESAGAVREDEAVLQRMCDILDRGLDQARATSVPMKVGRPVLFDVERKEVNVKPSRPFDSRLEDDTWARYKDVWRKMVCIWQRTQQWEDSDRPPFGLTERQGELYDAFEEAVEAAVKDTEGTGKVERLCLDMLVGFLDHRLKRGDLDNVVLSALAVLGIREDNGWID</sequence>
<dbReference type="AlphaFoldDB" id="A0A9P9CYG9"/>
<name>A0A9P9CYG9_9HYPO</name>
<reference evidence="1" key="1">
    <citation type="journal article" date="2021" name="Nat. Commun.">
        <title>Genetic determinants of endophytism in the Arabidopsis root mycobiome.</title>
        <authorList>
            <person name="Mesny F."/>
            <person name="Miyauchi S."/>
            <person name="Thiergart T."/>
            <person name="Pickel B."/>
            <person name="Atanasova L."/>
            <person name="Karlsson M."/>
            <person name="Huettel B."/>
            <person name="Barry K.W."/>
            <person name="Haridas S."/>
            <person name="Chen C."/>
            <person name="Bauer D."/>
            <person name="Andreopoulos W."/>
            <person name="Pangilinan J."/>
            <person name="LaButti K."/>
            <person name="Riley R."/>
            <person name="Lipzen A."/>
            <person name="Clum A."/>
            <person name="Drula E."/>
            <person name="Henrissat B."/>
            <person name="Kohler A."/>
            <person name="Grigoriev I.V."/>
            <person name="Martin F.M."/>
            <person name="Hacquard S."/>
        </authorList>
    </citation>
    <scope>NUCLEOTIDE SEQUENCE</scope>
    <source>
        <strain evidence="1">MPI-CAGE-AT-0021</strain>
    </source>
</reference>
<proteinExistence type="predicted"/>
<dbReference type="OrthoDB" id="5245264at2759"/>
<keyword evidence="2" id="KW-1185">Reference proteome</keyword>
<feature type="non-terminal residue" evidence="1">
    <location>
        <position position="1"/>
    </location>
</feature>
<dbReference type="EMBL" id="JAGMUU010000073">
    <property type="protein sequence ID" value="KAH7109378.1"/>
    <property type="molecule type" value="Genomic_DNA"/>
</dbReference>
<evidence type="ECO:0000313" key="2">
    <source>
        <dbReference type="Proteomes" id="UP000717696"/>
    </source>
</evidence>
<accession>A0A9P9CYG9</accession>
<evidence type="ECO:0000313" key="1">
    <source>
        <dbReference type="EMBL" id="KAH7109378.1"/>
    </source>
</evidence>